<dbReference type="PANTHER" id="PTHR36114:SF1">
    <property type="entry name" value="16.7 KDA PROTEIN IN WHIE LOCUS"/>
    <property type="match status" value="1"/>
</dbReference>
<evidence type="ECO:0000259" key="1">
    <source>
        <dbReference type="Pfam" id="PF07883"/>
    </source>
</evidence>
<dbReference type="RefSeq" id="WP_091767053.1">
    <property type="nucleotide sequence ID" value="NZ_FNHG01000003.1"/>
</dbReference>
<accession>A0A1G9NXC3</accession>
<organism evidence="2 3">
    <name type="scientific">Maricaulis salignorans</name>
    <dbReference type="NCBI Taxonomy" id="144026"/>
    <lineage>
        <taxon>Bacteria</taxon>
        <taxon>Pseudomonadati</taxon>
        <taxon>Pseudomonadota</taxon>
        <taxon>Alphaproteobacteria</taxon>
        <taxon>Maricaulales</taxon>
        <taxon>Maricaulaceae</taxon>
        <taxon>Maricaulis</taxon>
    </lineage>
</organism>
<dbReference type="InterPro" id="IPR014710">
    <property type="entry name" value="RmlC-like_jellyroll"/>
</dbReference>
<sequence>MPVEAISLVAKHALFDDVWAPKRVAKLDNYEVKLAKGTGSFDWHAHLDADELFLVTRGNLRIEIEEQLPVILGPGELCVIPKGVRHRPVCLTDEVHLMLLEKAGIVNTGDNPDSDLTQTIEDL</sequence>
<gene>
    <name evidence="2" type="ORF">SAMN04488568_10329</name>
</gene>
<reference evidence="2 3" key="1">
    <citation type="submission" date="2016-10" db="EMBL/GenBank/DDBJ databases">
        <authorList>
            <person name="de Groot N.N."/>
        </authorList>
    </citation>
    <scope>NUCLEOTIDE SEQUENCE [LARGE SCALE GENOMIC DNA]</scope>
    <source>
        <strain evidence="2 3">DSM 16077</strain>
    </source>
</reference>
<dbReference type="Pfam" id="PF07883">
    <property type="entry name" value="Cupin_2"/>
    <property type="match status" value="1"/>
</dbReference>
<protein>
    <submittedName>
        <fullName evidence="2">Mannose-6-phosphate isomerase, cupin superfamily</fullName>
    </submittedName>
</protein>
<dbReference type="InterPro" id="IPR013096">
    <property type="entry name" value="Cupin_2"/>
</dbReference>
<dbReference type="AlphaFoldDB" id="A0A1G9NXC3"/>
<dbReference type="PANTHER" id="PTHR36114">
    <property type="entry name" value="16.7 KDA PROTEIN IN WHIE LOCUS"/>
    <property type="match status" value="1"/>
</dbReference>
<keyword evidence="3" id="KW-1185">Reference proteome</keyword>
<dbReference type="GO" id="GO:0016853">
    <property type="term" value="F:isomerase activity"/>
    <property type="evidence" value="ECO:0007669"/>
    <property type="project" value="UniProtKB-KW"/>
</dbReference>
<dbReference type="Proteomes" id="UP000199759">
    <property type="component" value="Unassembled WGS sequence"/>
</dbReference>
<dbReference type="SUPFAM" id="SSF51182">
    <property type="entry name" value="RmlC-like cupins"/>
    <property type="match status" value="1"/>
</dbReference>
<proteinExistence type="predicted"/>
<keyword evidence="2" id="KW-0413">Isomerase</keyword>
<name>A0A1G9NXC3_9PROT</name>
<dbReference type="InterPro" id="IPR052044">
    <property type="entry name" value="PKS_Associated_Protein"/>
</dbReference>
<dbReference type="InterPro" id="IPR011051">
    <property type="entry name" value="RmlC_Cupin_sf"/>
</dbReference>
<dbReference type="EMBL" id="FNHG01000003">
    <property type="protein sequence ID" value="SDL91256.1"/>
    <property type="molecule type" value="Genomic_DNA"/>
</dbReference>
<evidence type="ECO:0000313" key="3">
    <source>
        <dbReference type="Proteomes" id="UP000199759"/>
    </source>
</evidence>
<dbReference type="CDD" id="cd02226">
    <property type="entry name" value="cupin_YdbB-like"/>
    <property type="match status" value="1"/>
</dbReference>
<dbReference type="Gene3D" id="2.60.120.10">
    <property type="entry name" value="Jelly Rolls"/>
    <property type="match status" value="1"/>
</dbReference>
<feature type="domain" description="Cupin type-2" evidence="1">
    <location>
        <begin position="31"/>
        <end position="100"/>
    </location>
</feature>
<evidence type="ECO:0000313" key="2">
    <source>
        <dbReference type="EMBL" id="SDL91256.1"/>
    </source>
</evidence>
<dbReference type="OrthoDB" id="9794183at2"/>
<dbReference type="STRING" id="144026.SAMN04488568_10329"/>